<sequence length="106" mass="10986">MGCRRTIGVALGPALPGREGLAPAAARHVVTDAGDVAAGVWADPAVRRCPQGRERGPWCLALRDEERTRGSPCGCRAAAGRAGAGTSRTRAILTERAQEALNAGER</sequence>
<gene>
    <name evidence="1" type="ORF">SAV14893_073400</name>
</gene>
<dbReference type="AlphaFoldDB" id="A0A4D4M8S0"/>
<reference evidence="1 2" key="1">
    <citation type="submission" date="2019-04" db="EMBL/GenBank/DDBJ databases">
        <title>Draft genome sequences of Streptomyces avermitilis NBRC 14893.</title>
        <authorList>
            <person name="Komaki H."/>
            <person name="Tamura T."/>
            <person name="Hosoyama A."/>
        </authorList>
    </citation>
    <scope>NUCLEOTIDE SEQUENCE [LARGE SCALE GENOMIC DNA]</scope>
    <source>
        <strain evidence="1 2">NBRC 14893</strain>
    </source>
</reference>
<evidence type="ECO:0000313" key="2">
    <source>
        <dbReference type="Proteomes" id="UP000302139"/>
    </source>
</evidence>
<name>A0A4D4M8S0_STRAX</name>
<dbReference type="Proteomes" id="UP000302139">
    <property type="component" value="Unassembled WGS sequence"/>
</dbReference>
<organism evidence="1 2">
    <name type="scientific">Streptomyces avermitilis</name>
    <dbReference type="NCBI Taxonomy" id="33903"/>
    <lineage>
        <taxon>Bacteria</taxon>
        <taxon>Bacillati</taxon>
        <taxon>Actinomycetota</taxon>
        <taxon>Actinomycetes</taxon>
        <taxon>Kitasatosporales</taxon>
        <taxon>Streptomycetaceae</taxon>
        <taxon>Streptomyces</taxon>
    </lineage>
</organism>
<dbReference type="EMBL" id="BJHX01000001">
    <property type="protein sequence ID" value="GDY67947.1"/>
    <property type="molecule type" value="Genomic_DNA"/>
</dbReference>
<evidence type="ECO:0000313" key="1">
    <source>
        <dbReference type="EMBL" id="GDY67947.1"/>
    </source>
</evidence>
<protein>
    <submittedName>
        <fullName evidence="1">Uncharacterized protein</fullName>
    </submittedName>
</protein>
<proteinExistence type="predicted"/>
<accession>A0A4D4M8S0</accession>
<comment type="caution">
    <text evidence="1">The sequence shown here is derived from an EMBL/GenBank/DDBJ whole genome shotgun (WGS) entry which is preliminary data.</text>
</comment>